<dbReference type="RefSeq" id="XP_031862063.1">
    <property type="nucleotide sequence ID" value="XM_032003650.1"/>
</dbReference>
<proteinExistence type="predicted"/>
<dbReference type="OrthoDB" id="2565385at2759"/>
<feature type="compositionally biased region" description="Low complexity" evidence="1">
    <location>
        <begin position="256"/>
        <end position="267"/>
    </location>
</feature>
<evidence type="ECO:0000313" key="3">
    <source>
        <dbReference type="Proteomes" id="UP000322225"/>
    </source>
</evidence>
<keyword evidence="3" id="KW-1185">Reference proteome</keyword>
<reference evidence="2" key="2">
    <citation type="submission" date="2024-01" db="EMBL/GenBank/DDBJ databases">
        <title>Comparative genomics of Cryptococcus and Kwoniella reveals pathogenesis evolution and contrasting modes of karyotype evolution via chromosome fusion or intercentromeric recombination.</title>
        <authorList>
            <person name="Coelho M.A."/>
            <person name="David-Palma M."/>
            <person name="Shea T."/>
            <person name="Bowers K."/>
            <person name="McGinley-Smith S."/>
            <person name="Mohammad A.W."/>
            <person name="Gnirke A."/>
            <person name="Yurkov A.M."/>
            <person name="Nowrousian M."/>
            <person name="Sun S."/>
            <person name="Cuomo C.A."/>
            <person name="Heitman J."/>
        </authorList>
    </citation>
    <scope>NUCLEOTIDE SEQUENCE</scope>
    <source>
        <strain evidence="2">CBS 12478</strain>
    </source>
</reference>
<feature type="compositionally biased region" description="Acidic residues" evidence="1">
    <location>
        <begin position="234"/>
        <end position="243"/>
    </location>
</feature>
<feature type="region of interest" description="Disordered" evidence="1">
    <location>
        <begin position="174"/>
        <end position="416"/>
    </location>
</feature>
<evidence type="ECO:0000256" key="1">
    <source>
        <dbReference type="SAM" id="MobiDB-lite"/>
    </source>
</evidence>
<dbReference type="Proteomes" id="UP000322225">
    <property type="component" value="Chromosome 14"/>
</dbReference>
<dbReference type="EMBL" id="CP144064">
    <property type="protein sequence ID" value="WWD22700.1"/>
    <property type="molecule type" value="Genomic_DNA"/>
</dbReference>
<accession>A0A5M6C6N5</accession>
<name>A0A5M6C6N5_9TREE</name>
<feature type="compositionally biased region" description="Polar residues" evidence="1">
    <location>
        <begin position="370"/>
        <end position="393"/>
    </location>
</feature>
<feature type="compositionally biased region" description="Pro residues" evidence="1">
    <location>
        <begin position="186"/>
        <end position="196"/>
    </location>
</feature>
<protein>
    <submittedName>
        <fullName evidence="2">Uncharacterized protein</fullName>
    </submittedName>
</protein>
<sequence>MNPPPRVRRYVDNIAVRYPSFYPDNGGPGWYPELQYPTQTRLDVRYNNVLGREVYIQLNAVFFTGLRKDMNEGDVLDVLATLGVANGAKFTLLLSNRRQPDYRIAIIEFPTARQAEDAIVRSSENRAVFRSREFRARYSEINGNGPCQGSLRDILLVREEFALTPLHIPTSLSVNHLSPRHRQAPPSLPSPPPSAPPWNAVGFARDSFQKKRKSLNVEPEPTLRRRKRRHTLTDEADEEEDISDLPPIYRTDNTISKSTSSSASRSKSTLDDTIASRMRRPRDRGVGQSSRESNDHPARGKVRSSQGGKSSISTGHHRHRKRSRKESPAAQSSENKSVDHRSGLQDPPGEELGDALLSRIGERARHDPSSIASRQDNNEGLPTQNQASSSTVNDKPPLTPVSPDLTPDTPPLPSPFSTKILEQFARHFCTDNVRPYKEPRFVSISANLDKIVISSTSNPSSCRPGASTAKDEEGDASMIDQAYCTIAIDDMTSDQTNILGLKKVWMLSGRAGELWAARGGRLEWEASTESQQEVEKVLKIEEGAPSDDLDEVNIVLGDCNKVIAKNE</sequence>
<organism evidence="2 3">
    <name type="scientific">Kwoniella shandongensis</name>
    <dbReference type="NCBI Taxonomy" id="1734106"/>
    <lineage>
        <taxon>Eukaryota</taxon>
        <taxon>Fungi</taxon>
        <taxon>Dikarya</taxon>
        <taxon>Basidiomycota</taxon>
        <taxon>Agaricomycotina</taxon>
        <taxon>Tremellomycetes</taxon>
        <taxon>Tremellales</taxon>
        <taxon>Cryptococcaceae</taxon>
        <taxon>Kwoniella</taxon>
    </lineage>
</organism>
<feature type="compositionally biased region" description="Polar residues" evidence="1">
    <location>
        <begin position="303"/>
        <end position="314"/>
    </location>
</feature>
<feature type="compositionally biased region" description="Basic residues" evidence="1">
    <location>
        <begin position="315"/>
        <end position="324"/>
    </location>
</feature>
<dbReference type="KEGG" id="ksn:43587776"/>
<dbReference type="AlphaFoldDB" id="A0A5M6C6N5"/>
<dbReference type="GeneID" id="43587776"/>
<evidence type="ECO:0000313" key="2">
    <source>
        <dbReference type="EMBL" id="WWD22700.1"/>
    </source>
</evidence>
<gene>
    <name evidence="2" type="ORF">CI109_107193</name>
</gene>
<reference evidence="2" key="1">
    <citation type="submission" date="2017-08" db="EMBL/GenBank/DDBJ databases">
        <authorList>
            <person name="Cuomo C."/>
            <person name="Billmyre B."/>
            <person name="Heitman J."/>
        </authorList>
    </citation>
    <scope>NUCLEOTIDE SEQUENCE</scope>
    <source>
        <strain evidence="2">CBS 12478</strain>
    </source>
</reference>